<evidence type="ECO:0000256" key="1">
    <source>
        <dbReference type="ARBA" id="ARBA00003279"/>
    </source>
</evidence>
<dbReference type="Gene3D" id="1.20.1250.20">
    <property type="entry name" value="MFS general substrate transporter like domains"/>
    <property type="match status" value="1"/>
</dbReference>
<evidence type="ECO:0000256" key="5">
    <source>
        <dbReference type="ARBA" id="ARBA00022989"/>
    </source>
</evidence>
<keyword evidence="4 7" id="KW-0812">Transmembrane</keyword>
<feature type="transmembrane region" description="Helical" evidence="7">
    <location>
        <begin position="255"/>
        <end position="278"/>
    </location>
</feature>
<dbReference type="PANTHER" id="PTHR24002">
    <property type="entry name" value="SOLUTE CARRIER FAMILY 22 MEMBER 18"/>
    <property type="match status" value="1"/>
</dbReference>
<reference evidence="9 10" key="1">
    <citation type="submission" date="2020-07" db="EMBL/GenBank/DDBJ databases">
        <title>The complete genome of Paracoccus pantotrophus ACCC 10489.</title>
        <authorList>
            <person name="Si Y."/>
        </authorList>
    </citation>
    <scope>NUCLEOTIDE SEQUENCE [LARGE SCALE GENOMIC DNA]</scope>
    <source>
        <strain evidence="9 10">ACCC10489</strain>
    </source>
</reference>
<protein>
    <submittedName>
        <fullName evidence="9">MFS transporter</fullName>
    </submittedName>
</protein>
<dbReference type="InterPro" id="IPR005829">
    <property type="entry name" value="Sugar_transporter_CS"/>
</dbReference>
<feature type="domain" description="Major facilitator superfamily (MFS) profile" evidence="8">
    <location>
        <begin position="13"/>
        <end position="397"/>
    </location>
</feature>
<evidence type="ECO:0000256" key="3">
    <source>
        <dbReference type="ARBA" id="ARBA00007520"/>
    </source>
</evidence>
<dbReference type="SUPFAM" id="SSF103473">
    <property type="entry name" value="MFS general substrate transporter"/>
    <property type="match status" value="1"/>
</dbReference>
<evidence type="ECO:0000256" key="4">
    <source>
        <dbReference type="ARBA" id="ARBA00022692"/>
    </source>
</evidence>
<feature type="transmembrane region" description="Helical" evidence="7">
    <location>
        <begin position="373"/>
        <end position="392"/>
    </location>
</feature>
<name>A0A7H9BVU8_PARPN</name>
<dbReference type="PANTHER" id="PTHR24002:SF3">
    <property type="entry name" value="SOLUTE CARRIER FAMILY 22 MEMBER 18"/>
    <property type="match status" value="1"/>
</dbReference>
<evidence type="ECO:0000313" key="10">
    <source>
        <dbReference type="Proteomes" id="UP000509322"/>
    </source>
</evidence>
<proteinExistence type="inferred from homology"/>
<dbReference type="PROSITE" id="PS00216">
    <property type="entry name" value="SUGAR_TRANSPORT_1"/>
    <property type="match status" value="1"/>
</dbReference>
<dbReference type="InterPro" id="IPR001958">
    <property type="entry name" value="Tet-R_TetA/multi-R_MdtG-like"/>
</dbReference>
<dbReference type="AlphaFoldDB" id="A0A7H9BVU8"/>
<evidence type="ECO:0000256" key="7">
    <source>
        <dbReference type="SAM" id="Phobius"/>
    </source>
</evidence>
<dbReference type="GO" id="GO:0022857">
    <property type="term" value="F:transmembrane transporter activity"/>
    <property type="evidence" value="ECO:0007669"/>
    <property type="project" value="InterPro"/>
</dbReference>
<evidence type="ECO:0000259" key="8">
    <source>
        <dbReference type="PROSITE" id="PS50850"/>
    </source>
</evidence>
<feature type="transmembrane region" description="Helical" evidence="7">
    <location>
        <begin position="310"/>
        <end position="336"/>
    </location>
</feature>
<feature type="transmembrane region" description="Helical" evidence="7">
    <location>
        <begin position="47"/>
        <end position="67"/>
    </location>
</feature>
<organism evidence="9 10">
    <name type="scientific">Paracoccus pantotrophus</name>
    <name type="common">Thiosphaera pantotropha</name>
    <dbReference type="NCBI Taxonomy" id="82367"/>
    <lineage>
        <taxon>Bacteria</taxon>
        <taxon>Pseudomonadati</taxon>
        <taxon>Pseudomonadota</taxon>
        <taxon>Alphaproteobacteria</taxon>
        <taxon>Rhodobacterales</taxon>
        <taxon>Paracoccaceae</taxon>
        <taxon>Paracoccus</taxon>
    </lineage>
</organism>
<keyword evidence="5 7" id="KW-1133">Transmembrane helix</keyword>
<comment type="similarity">
    <text evidence="3">Belongs to the major facilitator superfamily. TCR/Tet family.</text>
</comment>
<dbReference type="PRINTS" id="PR01035">
    <property type="entry name" value="TCRTETA"/>
</dbReference>
<feature type="transmembrane region" description="Helical" evidence="7">
    <location>
        <begin position="164"/>
        <end position="185"/>
    </location>
</feature>
<feature type="transmembrane region" description="Helical" evidence="7">
    <location>
        <begin position="136"/>
        <end position="158"/>
    </location>
</feature>
<dbReference type="InterPro" id="IPR036259">
    <property type="entry name" value="MFS_trans_sf"/>
</dbReference>
<dbReference type="PROSITE" id="PS50850">
    <property type="entry name" value="MFS"/>
    <property type="match status" value="1"/>
</dbReference>
<keyword evidence="6 7" id="KW-0472">Membrane</keyword>
<evidence type="ECO:0000313" key="9">
    <source>
        <dbReference type="EMBL" id="QLH14906.1"/>
    </source>
</evidence>
<feature type="transmembrane region" description="Helical" evidence="7">
    <location>
        <begin position="79"/>
        <end position="98"/>
    </location>
</feature>
<comment type="subcellular location">
    <subcellularLocation>
        <location evidence="2">Membrane</location>
        <topology evidence="2">Multi-pass membrane protein</topology>
    </subcellularLocation>
</comment>
<feature type="transmembrane region" description="Helical" evidence="7">
    <location>
        <begin position="104"/>
        <end position="124"/>
    </location>
</feature>
<dbReference type="Pfam" id="PF07690">
    <property type="entry name" value="MFS_1"/>
    <property type="match status" value="1"/>
</dbReference>
<dbReference type="Proteomes" id="UP000509322">
    <property type="component" value="Chromosome 2"/>
</dbReference>
<evidence type="ECO:0000256" key="6">
    <source>
        <dbReference type="ARBA" id="ARBA00023136"/>
    </source>
</evidence>
<dbReference type="GO" id="GO:0016020">
    <property type="term" value="C:membrane"/>
    <property type="evidence" value="ECO:0007669"/>
    <property type="project" value="UniProtKB-SubCell"/>
</dbReference>
<feature type="transmembrane region" description="Helical" evidence="7">
    <location>
        <begin position="12"/>
        <end position="35"/>
    </location>
</feature>
<comment type="function">
    <text evidence="1">Resistance to tetracycline by an active tetracycline efflux. This is an energy-dependent process that decreases the accumulation of the antibiotic in whole cells. This protein functions as a metal-tetracycline/H(+) antiporter.</text>
</comment>
<feature type="transmembrane region" description="Helical" evidence="7">
    <location>
        <begin position="285"/>
        <end position="304"/>
    </location>
</feature>
<dbReference type="CDD" id="cd17330">
    <property type="entry name" value="MFS_SLC46_TetA_like"/>
    <property type="match status" value="1"/>
</dbReference>
<dbReference type="RefSeq" id="WP_024844894.1">
    <property type="nucleotide sequence ID" value="NZ_CP038203.1"/>
</dbReference>
<evidence type="ECO:0000256" key="2">
    <source>
        <dbReference type="ARBA" id="ARBA00004141"/>
    </source>
</evidence>
<dbReference type="InterPro" id="IPR011701">
    <property type="entry name" value="MFS"/>
</dbReference>
<gene>
    <name evidence="9" type="ORF">HYQ43_11585</name>
</gene>
<accession>A0A7H9BVU8</accession>
<dbReference type="InterPro" id="IPR020846">
    <property type="entry name" value="MFS_dom"/>
</dbReference>
<sequence>MMPEEPAAPDRSPLPPILAVVAVESAGLGMILPLLPFYASEFGATPLTIGLLLASFSLCELLAAPILGKASDLFGRKRLLVASQIGTCASFLLLALAPNLAVVFAARILGGLSAGNISIATAYVSDRTAPHKRRQAIGFVSAAMGVGTMVGPALAGVLAPMGLAVPFGVAAVVSLASILATCLLLPAEGQQPIHKPAPAPFLAQIGGLLALPQVKHLLAALALLFMAFSLFGSQFALVLHARFQWQGRPFGPTEIGFVFVAAGAINILVQVVVMPLLGKALRERTLAMASFSLLAIGFMIIGLVGTVPALAAGIVMAATGIALARPTLVAALSLIVPATSQGAAMGMAQSMAALINIVAPIAGGLLIEGQHFTGWAMALVGLALAGIAVVALSPAGSDSSKRADP</sequence>
<feature type="transmembrane region" description="Helical" evidence="7">
    <location>
        <begin position="348"/>
        <end position="367"/>
    </location>
</feature>
<feature type="transmembrane region" description="Helical" evidence="7">
    <location>
        <begin position="217"/>
        <end position="243"/>
    </location>
</feature>
<dbReference type="EMBL" id="CP058690">
    <property type="protein sequence ID" value="QLH14906.1"/>
    <property type="molecule type" value="Genomic_DNA"/>
</dbReference>